<evidence type="ECO:0000313" key="2">
    <source>
        <dbReference type="EMBL" id="NDV32658.1"/>
    </source>
</evidence>
<sequence length="364" mass="41992">MGELSIQFSSHPTIEELPNRKKYHFATKEESEDLSINPTDFRVGQYNIMADMYTSPPNFPYAEPSTLYWTFRRHNFVKEIKTYQADVLCCQEVEEEVYGRWLEGVLREEGYEGMLKLNRRPEGCAIYWKRDRFKLVAVESQQFNVLATEQWKEETSTTDLLYSSILNNISGLSHHNTLAVVVLEDLKTSKQIIIATTHLYWGGGLTEDYYYQIQIMQFYLMLKYLEKVKAKYGGRLPVVITGDFNSKGENVIPLFQDAEILGGHPMLTRNGAEDKTADRNLPNPLYNCSFQDVYSKRPQGKLKMTHVTEELKIAIDYILYSEATLNVSSVIQPYPDEIYTRYGGLPSVLLPSDHISLFSDLSFK</sequence>
<dbReference type="InterPro" id="IPR050410">
    <property type="entry name" value="CCR4/nocturin_mRNA_transcr"/>
</dbReference>
<dbReference type="Pfam" id="PF03372">
    <property type="entry name" value="Exo_endo_phos"/>
    <property type="match status" value="1"/>
</dbReference>
<dbReference type="PANTHER" id="PTHR12121">
    <property type="entry name" value="CARBON CATABOLITE REPRESSOR PROTEIN 4"/>
    <property type="match status" value="1"/>
</dbReference>
<organism evidence="2">
    <name type="scientific">Arcella intermedia</name>
    <dbReference type="NCBI Taxonomy" id="1963864"/>
    <lineage>
        <taxon>Eukaryota</taxon>
        <taxon>Amoebozoa</taxon>
        <taxon>Tubulinea</taxon>
        <taxon>Elardia</taxon>
        <taxon>Arcellinida</taxon>
        <taxon>Sphaerothecina</taxon>
        <taxon>Arcellidae</taxon>
        <taxon>Arcella</taxon>
    </lineage>
</organism>
<dbReference type="AlphaFoldDB" id="A0A6B2L750"/>
<reference evidence="2" key="1">
    <citation type="journal article" date="2020" name="J. Eukaryot. Microbiol.">
        <title>De novo Sequencing, Assembly and Annotation of the Transcriptome for the Free-Living Testate Amoeba Arcella intermedia.</title>
        <authorList>
            <person name="Ribeiro G.M."/>
            <person name="Porfirio-Sousa A.L."/>
            <person name="Maurer-Alcala X.X."/>
            <person name="Katz L.A."/>
            <person name="Lahr D.J.G."/>
        </authorList>
    </citation>
    <scope>NUCLEOTIDE SEQUENCE</scope>
</reference>
<proteinExistence type="predicted"/>
<accession>A0A6B2L750</accession>
<dbReference type="PANTHER" id="PTHR12121:SF34">
    <property type="entry name" value="PROTEIN ANGEL"/>
    <property type="match status" value="1"/>
</dbReference>
<feature type="domain" description="Endonuclease/exonuclease/phosphatase" evidence="1">
    <location>
        <begin position="46"/>
        <end position="354"/>
    </location>
</feature>
<dbReference type="InterPro" id="IPR005135">
    <property type="entry name" value="Endo/exonuclease/phosphatase"/>
</dbReference>
<dbReference type="SUPFAM" id="SSF56219">
    <property type="entry name" value="DNase I-like"/>
    <property type="match status" value="1"/>
</dbReference>
<protein>
    <recommendedName>
        <fullName evidence="1">Endonuclease/exonuclease/phosphatase domain-containing protein</fullName>
    </recommendedName>
</protein>
<dbReference type="Gene3D" id="3.60.10.10">
    <property type="entry name" value="Endonuclease/exonuclease/phosphatase"/>
    <property type="match status" value="1"/>
</dbReference>
<dbReference type="EMBL" id="GIBP01003689">
    <property type="protein sequence ID" value="NDV32658.1"/>
    <property type="molecule type" value="Transcribed_RNA"/>
</dbReference>
<evidence type="ECO:0000259" key="1">
    <source>
        <dbReference type="Pfam" id="PF03372"/>
    </source>
</evidence>
<name>A0A6B2L750_9EUKA</name>
<dbReference type="GO" id="GO:0000175">
    <property type="term" value="F:3'-5'-RNA exonuclease activity"/>
    <property type="evidence" value="ECO:0007669"/>
    <property type="project" value="TreeGrafter"/>
</dbReference>
<dbReference type="InterPro" id="IPR036691">
    <property type="entry name" value="Endo/exonu/phosph_ase_sf"/>
</dbReference>